<dbReference type="InterPro" id="IPR011990">
    <property type="entry name" value="TPR-like_helical_dom_sf"/>
</dbReference>
<feature type="compositionally biased region" description="Low complexity" evidence="1">
    <location>
        <begin position="7"/>
        <end position="18"/>
    </location>
</feature>
<organism evidence="2">
    <name type="scientific">Ananas comosus var. bracteatus</name>
    <name type="common">red pineapple</name>
    <dbReference type="NCBI Taxonomy" id="296719"/>
    <lineage>
        <taxon>Eukaryota</taxon>
        <taxon>Viridiplantae</taxon>
        <taxon>Streptophyta</taxon>
        <taxon>Embryophyta</taxon>
        <taxon>Tracheophyta</taxon>
        <taxon>Spermatophyta</taxon>
        <taxon>Magnoliopsida</taxon>
        <taxon>Liliopsida</taxon>
        <taxon>Poales</taxon>
        <taxon>Bromeliaceae</taxon>
        <taxon>Bromelioideae</taxon>
        <taxon>Ananas</taxon>
    </lineage>
</organism>
<dbReference type="AlphaFoldDB" id="A0A6V7P9N8"/>
<dbReference type="SUPFAM" id="SSF48452">
    <property type="entry name" value="TPR-like"/>
    <property type="match status" value="1"/>
</dbReference>
<evidence type="ECO:0000256" key="1">
    <source>
        <dbReference type="SAM" id="MobiDB-lite"/>
    </source>
</evidence>
<dbReference type="Gene3D" id="1.25.40.10">
    <property type="entry name" value="Tetratricopeptide repeat domain"/>
    <property type="match status" value="1"/>
</dbReference>
<feature type="region of interest" description="Disordered" evidence="1">
    <location>
        <begin position="1"/>
        <end position="39"/>
    </location>
</feature>
<protein>
    <submittedName>
        <fullName evidence="2">Uncharacterized protein</fullName>
    </submittedName>
</protein>
<sequence length="130" mass="14116">MAPIAWPSPSTSSATTSPRFDLSTPASPPATKSFSPSERGDALFKPAGIHLVLNCHRSLDATLADLLDPVRLSPNNAKAFALLGECCEHKRSTEAARSAFDATIWIDSSLELARQDLQRLSESRSRDTHR</sequence>
<reference evidence="2" key="1">
    <citation type="submission" date="2020-07" db="EMBL/GenBank/DDBJ databases">
        <authorList>
            <person name="Lin J."/>
        </authorList>
    </citation>
    <scope>NUCLEOTIDE SEQUENCE</scope>
</reference>
<evidence type="ECO:0000313" key="2">
    <source>
        <dbReference type="EMBL" id="CAD1827368.1"/>
    </source>
</evidence>
<name>A0A6V7P9N8_ANACO</name>
<dbReference type="EMBL" id="LR862146">
    <property type="protein sequence ID" value="CAD1827368.1"/>
    <property type="molecule type" value="Genomic_DNA"/>
</dbReference>
<gene>
    <name evidence="2" type="ORF">CB5_LOCUS10579</name>
</gene>
<accession>A0A6V7P9N8</accession>
<proteinExistence type="predicted"/>